<evidence type="ECO:0000256" key="2">
    <source>
        <dbReference type="ARBA" id="ARBA00023015"/>
    </source>
</evidence>
<dbReference type="FunFam" id="1.10.10.10:FF:000001">
    <property type="entry name" value="LysR family transcriptional regulator"/>
    <property type="match status" value="1"/>
</dbReference>
<evidence type="ECO:0000259" key="5">
    <source>
        <dbReference type="PROSITE" id="PS50931"/>
    </source>
</evidence>
<dbReference type="PROSITE" id="PS50931">
    <property type="entry name" value="HTH_LYSR"/>
    <property type="match status" value="1"/>
</dbReference>
<dbReference type="EMBL" id="UXAW01000119">
    <property type="protein sequence ID" value="VDC33579.1"/>
    <property type="molecule type" value="Genomic_DNA"/>
</dbReference>
<dbReference type="InterPro" id="IPR036388">
    <property type="entry name" value="WH-like_DNA-bd_sf"/>
</dbReference>
<dbReference type="InterPro" id="IPR036390">
    <property type="entry name" value="WH_DNA-bd_sf"/>
</dbReference>
<dbReference type="Proteomes" id="UP000277498">
    <property type="component" value="Unassembled WGS sequence"/>
</dbReference>
<dbReference type="SUPFAM" id="SSF46785">
    <property type="entry name" value="Winged helix' DNA-binding domain"/>
    <property type="match status" value="1"/>
</dbReference>
<dbReference type="GO" id="GO:0006351">
    <property type="term" value="P:DNA-templated transcription"/>
    <property type="evidence" value="ECO:0007669"/>
    <property type="project" value="TreeGrafter"/>
</dbReference>
<keyword evidence="4" id="KW-0804">Transcription</keyword>
<gene>
    <name evidence="6" type="primary">gcvA_14</name>
    <name evidence="6" type="ORF">XINFAN_03893</name>
</gene>
<evidence type="ECO:0000256" key="1">
    <source>
        <dbReference type="ARBA" id="ARBA00009437"/>
    </source>
</evidence>
<keyword evidence="7" id="KW-1185">Reference proteome</keyword>
<dbReference type="Gene3D" id="1.10.10.10">
    <property type="entry name" value="Winged helix-like DNA-binding domain superfamily/Winged helix DNA-binding domain"/>
    <property type="match status" value="1"/>
</dbReference>
<evidence type="ECO:0000256" key="3">
    <source>
        <dbReference type="ARBA" id="ARBA00023125"/>
    </source>
</evidence>
<dbReference type="Pfam" id="PF00126">
    <property type="entry name" value="HTH_1"/>
    <property type="match status" value="1"/>
</dbReference>
<dbReference type="AlphaFoldDB" id="A0A3P5XZG1"/>
<evidence type="ECO:0000256" key="4">
    <source>
        <dbReference type="ARBA" id="ARBA00023163"/>
    </source>
</evidence>
<dbReference type="GO" id="GO:0043565">
    <property type="term" value="F:sequence-specific DNA binding"/>
    <property type="evidence" value="ECO:0007669"/>
    <property type="project" value="TreeGrafter"/>
</dbReference>
<dbReference type="PANTHER" id="PTHR30537:SF74">
    <property type="entry name" value="HTH-TYPE TRANSCRIPTIONAL REGULATOR TRPI"/>
    <property type="match status" value="1"/>
</dbReference>
<keyword evidence="3" id="KW-0238">DNA-binding</keyword>
<dbReference type="InterPro" id="IPR005119">
    <property type="entry name" value="LysR_subst-bd"/>
</dbReference>
<feature type="domain" description="HTH lysR-type" evidence="5">
    <location>
        <begin position="21"/>
        <end position="78"/>
    </location>
</feature>
<proteinExistence type="inferred from homology"/>
<protein>
    <submittedName>
        <fullName evidence="6">Glycine cleavage system transcriptional activator</fullName>
    </submittedName>
</protein>
<organism evidence="6 7">
    <name type="scientific">Pseudogemmobacter humi</name>
    <dbReference type="NCBI Taxonomy" id="2483812"/>
    <lineage>
        <taxon>Bacteria</taxon>
        <taxon>Pseudomonadati</taxon>
        <taxon>Pseudomonadota</taxon>
        <taxon>Alphaproteobacteria</taxon>
        <taxon>Rhodobacterales</taxon>
        <taxon>Paracoccaceae</taxon>
        <taxon>Pseudogemmobacter</taxon>
    </lineage>
</organism>
<sequence>MRRLWRPGRKRGNGMAAGNLMHLNGLRVFTIAATHLNFVLAAKELNVSPSAVSHQIRTLEEYLGTKLFLREARQLALTQEGAHLYQRLSGPFRDIGSAIEQIRQQSNSRQVTLICRPFFSSFWLASRLQSFWAEHPRISLNLIHQNFLAPHDFDRAELAVVWGKTPLDSMSYVPLVVGGLSPIMHVSLAGRMGVPQTPEDLRNFTLLHEENRLGWTEWFEYAGVSKTEGMQSYLIDDTNVRYQSMISGQGIMLGAARLLRPQIESGELIQPFDIVLSDYRYWLVWPEGRALSTRCRQLIDWLQKEAAMTGVRGAP</sequence>
<dbReference type="Pfam" id="PF03466">
    <property type="entry name" value="LysR_substrate"/>
    <property type="match status" value="1"/>
</dbReference>
<name>A0A3P5XZG1_9RHOB</name>
<dbReference type="Gene3D" id="3.40.190.10">
    <property type="entry name" value="Periplasmic binding protein-like II"/>
    <property type="match status" value="2"/>
</dbReference>
<dbReference type="GO" id="GO:0003700">
    <property type="term" value="F:DNA-binding transcription factor activity"/>
    <property type="evidence" value="ECO:0007669"/>
    <property type="project" value="InterPro"/>
</dbReference>
<accession>A0A3P5XZG1</accession>
<dbReference type="PANTHER" id="PTHR30537">
    <property type="entry name" value="HTH-TYPE TRANSCRIPTIONAL REGULATOR"/>
    <property type="match status" value="1"/>
</dbReference>
<keyword evidence="2" id="KW-0805">Transcription regulation</keyword>
<dbReference type="InterPro" id="IPR000847">
    <property type="entry name" value="LysR_HTH_N"/>
</dbReference>
<evidence type="ECO:0000313" key="6">
    <source>
        <dbReference type="EMBL" id="VDC33579.1"/>
    </source>
</evidence>
<comment type="similarity">
    <text evidence="1">Belongs to the LysR transcriptional regulatory family.</text>
</comment>
<dbReference type="InterPro" id="IPR058163">
    <property type="entry name" value="LysR-type_TF_proteobact-type"/>
</dbReference>
<reference evidence="6 7" key="1">
    <citation type="submission" date="2018-11" db="EMBL/GenBank/DDBJ databases">
        <authorList>
            <person name="Criscuolo A."/>
        </authorList>
    </citation>
    <scope>NUCLEOTIDE SEQUENCE [LARGE SCALE GENOMIC DNA]</scope>
    <source>
        <strain evidence="6">ACIP111625</strain>
    </source>
</reference>
<evidence type="ECO:0000313" key="7">
    <source>
        <dbReference type="Proteomes" id="UP000277498"/>
    </source>
</evidence>
<dbReference type="SUPFAM" id="SSF53850">
    <property type="entry name" value="Periplasmic binding protein-like II"/>
    <property type="match status" value="1"/>
</dbReference>
<dbReference type="PRINTS" id="PR00039">
    <property type="entry name" value="HTHLYSR"/>
</dbReference>